<protein>
    <recommendedName>
        <fullName evidence="33">NACHT, LRR and PYD domains-containing protein 3</fullName>
    </recommendedName>
</protein>
<dbReference type="GO" id="GO:0005576">
    <property type="term" value="C:extracellular region"/>
    <property type="evidence" value="ECO:0007669"/>
    <property type="project" value="UniProtKB-SubCell"/>
</dbReference>
<dbReference type="SUPFAM" id="SSF47986">
    <property type="entry name" value="DEATH domain"/>
    <property type="match status" value="1"/>
</dbReference>
<evidence type="ECO:0000256" key="15">
    <source>
        <dbReference type="ARBA" id="ARBA00022741"/>
    </source>
</evidence>
<evidence type="ECO:0000256" key="16">
    <source>
        <dbReference type="ARBA" id="ARBA00022801"/>
    </source>
</evidence>
<evidence type="ECO:0000256" key="3">
    <source>
        <dbReference type="ARBA" id="ARBA00004173"/>
    </source>
</evidence>
<evidence type="ECO:0000256" key="30">
    <source>
        <dbReference type="ARBA" id="ARBA00023233"/>
    </source>
</evidence>
<evidence type="ECO:0000256" key="9">
    <source>
        <dbReference type="ARBA" id="ARBA00022490"/>
    </source>
</evidence>
<keyword evidence="23" id="KW-0496">Mitochondrion</keyword>
<organism evidence="39 40">
    <name type="scientific">Chelydra serpentina</name>
    <name type="common">Snapping turtle</name>
    <name type="synonym">Testudo serpentina</name>
    <dbReference type="NCBI Taxonomy" id="8475"/>
    <lineage>
        <taxon>Eukaryota</taxon>
        <taxon>Metazoa</taxon>
        <taxon>Chordata</taxon>
        <taxon>Craniata</taxon>
        <taxon>Vertebrata</taxon>
        <taxon>Euteleostomi</taxon>
        <taxon>Archelosauria</taxon>
        <taxon>Testudinata</taxon>
        <taxon>Testudines</taxon>
        <taxon>Cryptodira</taxon>
        <taxon>Durocryptodira</taxon>
        <taxon>Americhelydia</taxon>
        <taxon>Chelydroidea</taxon>
        <taxon>Chelydridae</taxon>
        <taxon>Chelydra</taxon>
    </lineage>
</organism>
<feature type="domain" description="Pyrin" evidence="37">
    <location>
        <begin position="1"/>
        <end position="92"/>
    </location>
</feature>
<keyword evidence="28" id="KW-0395">Inflammatory response</keyword>
<keyword evidence="20" id="KW-0391">Immunity</keyword>
<evidence type="ECO:0000256" key="18">
    <source>
        <dbReference type="ARBA" id="ARBA00022840"/>
    </source>
</evidence>
<keyword evidence="29" id="KW-0206">Cytoskeleton</keyword>
<dbReference type="PROSITE" id="PS50824">
    <property type="entry name" value="DAPIN"/>
    <property type="match status" value="1"/>
</dbReference>
<keyword evidence="17" id="KW-0256">Endoplasmic reticulum</keyword>
<dbReference type="SUPFAM" id="SSF52047">
    <property type="entry name" value="RNI-like"/>
    <property type="match status" value="1"/>
</dbReference>
<proteinExistence type="inferred from homology"/>
<evidence type="ECO:0000256" key="20">
    <source>
        <dbReference type="ARBA" id="ARBA00022859"/>
    </source>
</evidence>
<keyword evidence="30" id="KW-1271">Inflammasome</keyword>
<keyword evidence="22" id="KW-0333">Golgi apparatus</keyword>
<keyword evidence="26" id="KW-0010">Activator</keyword>
<comment type="function">
    <text evidence="34">Independently of inflammasome activation, regulates the differentiation of T helper 2 (Th2) cells and has a role in Th2 cell-dependent asthma and tumor growth. During Th2 differentiation, required for optimal IRF4 binding to IL4 promoter and for IRF4-dependent IL4 transcription. Binds to the consensus DNA sequence 5'-GRRGGNRGAG-3'. May also participate in the transcription of IL5, IL13, GATA3, CCR3, CCR4 and MAF.</text>
</comment>
<dbReference type="GO" id="GO:0016787">
    <property type="term" value="F:hydrolase activity"/>
    <property type="evidence" value="ECO:0007669"/>
    <property type="project" value="UniProtKB-KW"/>
</dbReference>
<dbReference type="InterPro" id="IPR050637">
    <property type="entry name" value="NLRP_innate_immun_reg"/>
</dbReference>
<dbReference type="GO" id="GO:0061702">
    <property type="term" value="C:canonical inflammasome complex"/>
    <property type="evidence" value="ECO:0007669"/>
    <property type="project" value="UniProtKB-SubCell"/>
</dbReference>
<dbReference type="PANTHER" id="PTHR45690:SF19">
    <property type="entry name" value="NACHT, LRR AND PYD DOMAINS-CONTAINING PROTEIN 3"/>
    <property type="match status" value="1"/>
</dbReference>
<keyword evidence="32" id="KW-0449">Lipoprotein</keyword>
<keyword evidence="40" id="KW-1185">Reference proteome</keyword>
<sequence>MTETCQDILLTILEELVEEQRKKFKLKLGDTDLRKGYANIPKGRLEKADVTDMVDLLIRYYQQEYAVEVVINVLDQINDKDLAERLRRKSAEVWKTRPVSVKPPDIDHRANYVASVKEKFRRVKDYNSRPGEWVSLEDRYTKLFIIKKHHQAEDKEHELLSRGKRHMEIMRKPSSFADSHVNVEHLFDTLSDGTITRKVILQGIAGIGKTATVGKIMYDWSSGRLYQGRFDYVFHWSCRDLNQRTEKLSLAQLILQNWGHPKPAIGEILSCPDKVLFVIDGFDELRFPEDYDKSKSFSCDLDTPHSTAAAVVESLLSSKSLSEACLLVTTRPLAVGMLETHMKADLWAEIVGFLEEDRKEFFKKFFKDEGKAAFAYSYVKENDVVFTMCFVPLICWIVCTTLSLQLRYSEELDQKVSTTTEIFTYFVATLLQSHGRAQTSTHDLFHSLGSLAYGGVRDQKVLFDESTLRKCNLEVSKGPSTFLTELLQADIFVETIYSFVHLTVQELFAALFTFWHKEKASELLKEAFVENKSHLILTVRFLFGLNNNKSLKPLKRYYETSMGISKDELLKWTKKALLICQEQGEQSHLLLELLHCLFEIQDEEFVISALEEIKEVVFLENNLGQDDQQVILYSLQHAKEFSQLKLGSLKERDMIKLVPLLGKCKQIHLNASGISLSTVHKVCAHLLQKRRITRLHVEHGEEDGMYFTVEASCERDPCKITLDNLPEDTAIAICAHVIPAHPGIVTLDVNGIQGREEFVNSLKNSLLDSDCRLESVGFNIENPRLQAFQDVCQHLATRRSPRKFLLFRRYEEDEIHFGYEAKDEEKSVNRLQKKKKNKKRKGKNEAQKKCFPWPCLIRKTGEEKKKKKDCIAVLSCLPEEYFLELTTWVASTFTPLALCLDENSINDELMKTICENLNSIDYQLQSLSLRSCSITQESMANICSLFFCNTAVSLDLQSNPVGDEGVKILAVCLKSKGCCLEKLSLSSAGLTEDCVPAITSLFSQKNTLIWLDLSFNNLGDGGVKALCSALKEKENHLEKLILEHSDITNNCEQELVQLIENSLSLKYLCLDDNKFTSSSSARIYDVWDKYHDDEEEEVEED</sequence>
<keyword evidence="10" id="KW-1017">Isopeptide bond</keyword>
<evidence type="ECO:0000256" key="23">
    <source>
        <dbReference type="ARBA" id="ARBA00023128"/>
    </source>
</evidence>
<evidence type="ECO:0000256" key="10">
    <source>
        <dbReference type="ARBA" id="ARBA00022499"/>
    </source>
</evidence>
<keyword evidence="19" id="KW-0832">Ubl conjugation</keyword>
<dbReference type="Pfam" id="PF13516">
    <property type="entry name" value="LRR_6"/>
    <property type="match status" value="2"/>
</dbReference>
<dbReference type="InterPro" id="IPR029495">
    <property type="entry name" value="NACHT-assoc"/>
</dbReference>
<evidence type="ECO:0000256" key="4">
    <source>
        <dbReference type="ARBA" id="ARBA00004240"/>
    </source>
</evidence>
<dbReference type="Pfam" id="PF17776">
    <property type="entry name" value="NLRC4_HD2"/>
    <property type="match status" value="1"/>
</dbReference>
<feature type="coiled-coil region" evidence="36">
    <location>
        <begin position="1023"/>
        <end position="1050"/>
    </location>
</feature>
<evidence type="ECO:0000256" key="31">
    <source>
        <dbReference type="ARBA" id="ARBA00023242"/>
    </source>
</evidence>
<evidence type="ECO:0000256" key="34">
    <source>
        <dbReference type="ARBA" id="ARBA00045987"/>
    </source>
</evidence>
<dbReference type="Gene3D" id="1.10.533.10">
    <property type="entry name" value="Death Domain, Fas"/>
    <property type="match status" value="1"/>
</dbReference>
<dbReference type="PANTHER" id="PTHR45690">
    <property type="entry name" value="NACHT, LRR AND PYD DOMAINS-CONTAINING PROTEIN 12"/>
    <property type="match status" value="1"/>
</dbReference>
<dbReference type="GO" id="GO:0005634">
    <property type="term" value="C:nucleus"/>
    <property type="evidence" value="ECO:0007669"/>
    <property type="project" value="UniProtKB-SubCell"/>
</dbReference>
<evidence type="ECO:0000259" key="38">
    <source>
        <dbReference type="PROSITE" id="PS50837"/>
    </source>
</evidence>
<feature type="coiled-coil region" evidence="36">
    <location>
        <begin position="821"/>
        <end position="848"/>
    </location>
</feature>
<dbReference type="InterPro" id="IPR027417">
    <property type="entry name" value="P-loop_NTPase"/>
</dbReference>
<comment type="similarity">
    <text evidence="8">Belongs to the NLRP family.</text>
</comment>
<evidence type="ECO:0000256" key="8">
    <source>
        <dbReference type="ARBA" id="ARBA00008665"/>
    </source>
</evidence>
<reference evidence="39" key="1">
    <citation type="submission" date="2025-08" db="UniProtKB">
        <authorList>
            <consortium name="Ensembl"/>
        </authorList>
    </citation>
    <scope>IDENTIFICATION</scope>
</reference>
<dbReference type="InterPro" id="IPR041267">
    <property type="entry name" value="NLRP_HD2"/>
</dbReference>
<evidence type="ECO:0000256" key="33">
    <source>
        <dbReference type="ARBA" id="ARBA00040040"/>
    </source>
</evidence>
<evidence type="ECO:0000256" key="25">
    <source>
        <dbReference type="ARBA" id="ARBA00023139"/>
    </source>
</evidence>
<dbReference type="Gene3D" id="3.40.50.300">
    <property type="entry name" value="P-loop containing nucleotide triphosphate hydrolases"/>
    <property type="match status" value="1"/>
</dbReference>
<dbReference type="GO" id="GO:0005783">
    <property type="term" value="C:endoplasmic reticulum"/>
    <property type="evidence" value="ECO:0007669"/>
    <property type="project" value="UniProtKB-SubCell"/>
</dbReference>
<dbReference type="Pfam" id="PF02758">
    <property type="entry name" value="PYRIN"/>
    <property type="match status" value="1"/>
</dbReference>
<dbReference type="Gene3D" id="3.80.10.10">
    <property type="entry name" value="Ribonuclease Inhibitor"/>
    <property type="match status" value="1"/>
</dbReference>
<keyword evidence="24" id="KW-0472">Membrane</keyword>
<comment type="subcellular location">
    <subcellularLocation>
        <location evidence="5">Cytoplasm</location>
        <location evidence="5">Cytoskeleton</location>
        <location evidence="5">Microtubule organizing center</location>
    </subcellularLocation>
    <subcellularLocation>
        <location evidence="4">Endoplasmic reticulum</location>
    </subcellularLocation>
    <subcellularLocation>
        <location evidence="6">Golgi apparatus membrane</location>
    </subcellularLocation>
    <subcellularLocation>
        <location evidence="1">Inflammasome</location>
    </subcellularLocation>
    <subcellularLocation>
        <location evidence="3">Mitochondrion</location>
    </subcellularLocation>
    <subcellularLocation>
        <location evidence="2">Nucleus</location>
    </subcellularLocation>
    <subcellularLocation>
        <location evidence="7">Secreted</location>
    </subcellularLocation>
</comment>
<evidence type="ECO:0000256" key="27">
    <source>
        <dbReference type="ARBA" id="ARBA00023163"/>
    </source>
</evidence>
<evidence type="ECO:0000256" key="14">
    <source>
        <dbReference type="ARBA" id="ARBA00022737"/>
    </source>
</evidence>
<dbReference type="GO" id="GO:0005815">
    <property type="term" value="C:microtubule organizing center"/>
    <property type="evidence" value="ECO:0007669"/>
    <property type="project" value="UniProtKB-SubCell"/>
</dbReference>
<dbReference type="GO" id="GO:0045087">
    <property type="term" value="P:innate immune response"/>
    <property type="evidence" value="ECO:0007669"/>
    <property type="project" value="UniProtKB-KW"/>
</dbReference>
<evidence type="ECO:0000256" key="2">
    <source>
        <dbReference type="ARBA" id="ARBA00004123"/>
    </source>
</evidence>
<reference evidence="39" key="2">
    <citation type="submission" date="2025-09" db="UniProtKB">
        <authorList>
            <consortium name="Ensembl"/>
        </authorList>
    </citation>
    <scope>IDENTIFICATION</scope>
</reference>
<dbReference type="InterPro" id="IPR011029">
    <property type="entry name" value="DEATH-like_dom_sf"/>
</dbReference>
<evidence type="ECO:0000256" key="29">
    <source>
        <dbReference type="ARBA" id="ARBA00023212"/>
    </source>
</evidence>
<keyword evidence="15" id="KW-0547">Nucleotide-binding</keyword>
<dbReference type="AlphaFoldDB" id="A0A8C3S6K2"/>
<evidence type="ECO:0000256" key="32">
    <source>
        <dbReference type="ARBA" id="ARBA00023288"/>
    </source>
</evidence>
<evidence type="ECO:0000259" key="37">
    <source>
        <dbReference type="PROSITE" id="PS50824"/>
    </source>
</evidence>
<keyword evidence="21" id="KW-0805">Transcription regulation</keyword>
<evidence type="ECO:0000256" key="28">
    <source>
        <dbReference type="ARBA" id="ARBA00023198"/>
    </source>
</evidence>
<dbReference type="GO" id="GO:0006954">
    <property type="term" value="P:inflammatory response"/>
    <property type="evidence" value="ECO:0007669"/>
    <property type="project" value="UniProtKB-KW"/>
</dbReference>
<evidence type="ECO:0000256" key="24">
    <source>
        <dbReference type="ARBA" id="ARBA00023136"/>
    </source>
</evidence>
<keyword evidence="25" id="KW-0564">Palmitate</keyword>
<dbReference type="GO" id="GO:0000139">
    <property type="term" value="C:Golgi membrane"/>
    <property type="evidence" value="ECO:0007669"/>
    <property type="project" value="UniProtKB-SubCell"/>
</dbReference>
<dbReference type="InterPro" id="IPR032675">
    <property type="entry name" value="LRR_dom_sf"/>
</dbReference>
<evidence type="ECO:0000256" key="21">
    <source>
        <dbReference type="ARBA" id="ARBA00023015"/>
    </source>
</evidence>
<dbReference type="Ensembl" id="ENSCSRT00000010857.1">
    <property type="protein sequence ID" value="ENSCSRP00000010477.1"/>
    <property type="gene ID" value="ENSCSRG00000007846.1"/>
</dbReference>
<evidence type="ECO:0000256" key="17">
    <source>
        <dbReference type="ARBA" id="ARBA00022824"/>
    </source>
</evidence>
<evidence type="ECO:0000256" key="36">
    <source>
        <dbReference type="SAM" id="Coils"/>
    </source>
</evidence>
<dbReference type="InterPro" id="IPR007111">
    <property type="entry name" value="NACHT_NTPase"/>
</dbReference>
<dbReference type="CDD" id="cd08321">
    <property type="entry name" value="Pyrin_ASC-like"/>
    <property type="match status" value="1"/>
</dbReference>
<evidence type="ECO:0000256" key="13">
    <source>
        <dbReference type="ARBA" id="ARBA00022588"/>
    </source>
</evidence>
<evidence type="ECO:0000256" key="22">
    <source>
        <dbReference type="ARBA" id="ARBA00023034"/>
    </source>
</evidence>
<dbReference type="InterPro" id="IPR004020">
    <property type="entry name" value="DAPIN"/>
</dbReference>
<dbReference type="SMART" id="SM01289">
    <property type="entry name" value="PYRIN"/>
    <property type="match status" value="1"/>
</dbReference>
<keyword evidence="11" id="KW-0964">Secreted</keyword>
<keyword evidence="16" id="KW-0378">Hydrolase</keyword>
<dbReference type="SUPFAM" id="SSF52540">
    <property type="entry name" value="P-loop containing nucleoside triphosphate hydrolases"/>
    <property type="match status" value="1"/>
</dbReference>
<evidence type="ECO:0000256" key="11">
    <source>
        <dbReference type="ARBA" id="ARBA00022525"/>
    </source>
</evidence>
<dbReference type="PROSITE" id="PS50837">
    <property type="entry name" value="NACHT"/>
    <property type="match status" value="1"/>
</dbReference>
<evidence type="ECO:0000256" key="12">
    <source>
        <dbReference type="ARBA" id="ARBA00022553"/>
    </source>
</evidence>
<evidence type="ECO:0000256" key="19">
    <source>
        <dbReference type="ARBA" id="ARBA00022843"/>
    </source>
</evidence>
<evidence type="ECO:0000313" key="40">
    <source>
        <dbReference type="Proteomes" id="UP000694403"/>
    </source>
</evidence>
<keyword evidence="9" id="KW-0963">Cytoplasm</keyword>
<dbReference type="Pfam" id="PF17779">
    <property type="entry name" value="WHD_NOD2"/>
    <property type="match status" value="1"/>
</dbReference>
<dbReference type="Proteomes" id="UP000694403">
    <property type="component" value="Unplaced"/>
</dbReference>
<keyword evidence="18" id="KW-0067">ATP-binding</keyword>
<dbReference type="GO" id="GO:0005739">
    <property type="term" value="C:mitochondrion"/>
    <property type="evidence" value="ECO:0007669"/>
    <property type="project" value="UniProtKB-SubCell"/>
</dbReference>
<dbReference type="Pfam" id="PF14484">
    <property type="entry name" value="FISNA"/>
    <property type="match status" value="1"/>
</dbReference>
<evidence type="ECO:0000256" key="35">
    <source>
        <dbReference type="ARBA" id="ARBA00048778"/>
    </source>
</evidence>
<keyword evidence="12" id="KW-0597">Phosphoprotein</keyword>
<dbReference type="SMART" id="SM00368">
    <property type="entry name" value="LRR_RI"/>
    <property type="match status" value="3"/>
</dbReference>
<dbReference type="InterPro" id="IPR041075">
    <property type="entry name" value="NOD1/2_WH"/>
</dbReference>
<evidence type="ECO:0000256" key="5">
    <source>
        <dbReference type="ARBA" id="ARBA00004267"/>
    </source>
</evidence>
<dbReference type="GO" id="GO:0005524">
    <property type="term" value="F:ATP binding"/>
    <property type="evidence" value="ECO:0007669"/>
    <property type="project" value="UniProtKB-KW"/>
</dbReference>
<keyword evidence="14" id="KW-0677">Repeat</keyword>
<evidence type="ECO:0000256" key="1">
    <source>
        <dbReference type="ARBA" id="ARBA00004110"/>
    </source>
</evidence>
<evidence type="ECO:0000256" key="26">
    <source>
        <dbReference type="ARBA" id="ARBA00023159"/>
    </source>
</evidence>
<feature type="domain" description="NACHT" evidence="38">
    <location>
        <begin position="197"/>
        <end position="399"/>
    </location>
</feature>
<keyword evidence="31" id="KW-0539">Nucleus</keyword>
<keyword evidence="13" id="KW-0399">Innate immunity</keyword>
<keyword evidence="36" id="KW-0175">Coiled coil</keyword>
<dbReference type="Pfam" id="PF05729">
    <property type="entry name" value="NACHT"/>
    <property type="match status" value="1"/>
</dbReference>
<evidence type="ECO:0000256" key="6">
    <source>
        <dbReference type="ARBA" id="ARBA00004394"/>
    </source>
</evidence>
<comment type="catalytic activity">
    <reaction evidence="35">
        <text>ATP + H2O = ADP + phosphate + H(+)</text>
        <dbReference type="Rhea" id="RHEA:13065"/>
        <dbReference type="ChEBI" id="CHEBI:15377"/>
        <dbReference type="ChEBI" id="CHEBI:15378"/>
        <dbReference type="ChEBI" id="CHEBI:30616"/>
        <dbReference type="ChEBI" id="CHEBI:43474"/>
        <dbReference type="ChEBI" id="CHEBI:456216"/>
    </reaction>
    <physiologicalReaction direction="left-to-right" evidence="35">
        <dbReference type="Rhea" id="RHEA:13066"/>
    </physiologicalReaction>
</comment>
<name>A0A8C3S6K2_CHESE</name>
<keyword evidence="27" id="KW-0804">Transcription</keyword>
<accession>A0A8C3S6K2</accession>
<evidence type="ECO:0000256" key="7">
    <source>
        <dbReference type="ARBA" id="ARBA00004613"/>
    </source>
</evidence>
<evidence type="ECO:0000313" key="39">
    <source>
        <dbReference type="Ensembl" id="ENSCSRP00000010477.1"/>
    </source>
</evidence>
<dbReference type="InterPro" id="IPR001611">
    <property type="entry name" value="Leu-rich_rpt"/>
</dbReference>
<dbReference type="SMART" id="SM01288">
    <property type="entry name" value="FISNA"/>
    <property type="match status" value="1"/>
</dbReference>